<sequence>MPVSALPELTRNRVATFVFFGVQGFAFSLLTSKVSVIQTQLGLSDGTLSILLAVVPVLAGVGSVLAGTAMRWTTSATVLRIAEPTVIGVLILVPHTRTLWQAMPILMVFGLAVGAADATMNMQACGLERRYGRSIVLAFFGLWAAGAIVGSSWGALGSALGVHLSVIYLVAAVIGIAATLYAGPMLLKNLRDETIVKGADGKLPSVPWRPMLLLCAVMTLAYIGESTVTNAGSVYLTKGLESSDTLGGLVVGAYTLGQVLGRLRGDLLVQRYGSVKVVRAGAAVCALGFVIVVTAVGPYMALAGFLIAGVGLSPLVPQAFTTAHANDPAGSGIAVARINVFNYLGFLLGAPLVTTLWGAGVSHREGMAVPLVMIALIVLLAFAFDPRRVPGAGRGSGQGSGTGPGAARATPGVGGAETVPTLGS</sequence>
<keyword evidence="9" id="KW-1185">Reference proteome</keyword>
<feature type="transmembrane region" description="Helical" evidence="6">
    <location>
        <begin position="50"/>
        <end position="70"/>
    </location>
</feature>
<keyword evidence="2 6" id="KW-0812">Transmembrane</keyword>
<dbReference type="PROSITE" id="PS50850">
    <property type="entry name" value="MFS"/>
    <property type="match status" value="1"/>
</dbReference>
<evidence type="ECO:0000256" key="4">
    <source>
        <dbReference type="ARBA" id="ARBA00023136"/>
    </source>
</evidence>
<evidence type="ECO:0000313" key="8">
    <source>
        <dbReference type="EMBL" id="GAA2034965.1"/>
    </source>
</evidence>
<comment type="subcellular location">
    <subcellularLocation>
        <location evidence="1">Cell membrane</location>
        <topology evidence="1">Multi-pass membrane protein</topology>
    </subcellularLocation>
</comment>
<evidence type="ECO:0000259" key="7">
    <source>
        <dbReference type="PROSITE" id="PS50850"/>
    </source>
</evidence>
<dbReference type="PANTHER" id="PTHR23514:SF13">
    <property type="entry name" value="INNER MEMBRANE PROTEIN YBJJ"/>
    <property type="match status" value="1"/>
</dbReference>
<feature type="transmembrane region" description="Helical" evidence="6">
    <location>
        <begin position="277"/>
        <end position="296"/>
    </location>
</feature>
<reference evidence="9" key="1">
    <citation type="journal article" date="2019" name="Int. J. Syst. Evol. Microbiol.">
        <title>The Global Catalogue of Microorganisms (GCM) 10K type strain sequencing project: providing services to taxonomists for standard genome sequencing and annotation.</title>
        <authorList>
            <consortium name="The Broad Institute Genomics Platform"/>
            <consortium name="The Broad Institute Genome Sequencing Center for Infectious Disease"/>
            <person name="Wu L."/>
            <person name="Ma J."/>
        </authorList>
    </citation>
    <scope>NUCLEOTIDE SEQUENCE [LARGE SCALE GENOMIC DNA]</scope>
    <source>
        <strain evidence="9">JCM 16014</strain>
    </source>
</reference>
<evidence type="ECO:0000256" key="2">
    <source>
        <dbReference type="ARBA" id="ARBA00022692"/>
    </source>
</evidence>
<comment type="caution">
    <text evidence="8">The sequence shown here is derived from an EMBL/GenBank/DDBJ whole genome shotgun (WGS) entry which is preliminary data.</text>
</comment>
<feature type="transmembrane region" description="Helical" evidence="6">
    <location>
        <begin position="77"/>
        <end position="93"/>
    </location>
</feature>
<dbReference type="InterPro" id="IPR020846">
    <property type="entry name" value="MFS_dom"/>
</dbReference>
<dbReference type="EMBL" id="BAAAQN010000021">
    <property type="protein sequence ID" value="GAA2034965.1"/>
    <property type="molecule type" value="Genomic_DNA"/>
</dbReference>
<feature type="transmembrane region" description="Helical" evidence="6">
    <location>
        <begin position="131"/>
        <end position="154"/>
    </location>
</feature>
<dbReference type="Proteomes" id="UP001500751">
    <property type="component" value="Unassembled WGS sequence"/>
</dbReference>
<feature type="transmembrane region" description="Helical" evidence="6">
    <location>
        <begin position="340"/>
        <end position="360"/>
    </location>
</feature>
<gene>
    <name evidence="8" type="ORF">GCM10009839_39530</name>
</gene>
<feature type="transmembrane region" description="Helical" evidence="6">
    <location>
        <begin position="12"/>
        <end position="30"/>
    </location>
</feature>
<feature type="transmembrane region" description="Helical" evidence="6">
    <location>
        <begin position="208"/>
        <end position="225"/>
    </location>
</feature>
<evidence type="ECO:0000256" key="6">
    <source>
        <dbReference type="SAM" id="Phobius"/>
    </source>
</evidence>
<dbReference type="InterPro" id="IPR011701">
    <property type="entry name" value="MFS"/>
</dbReference>
<dbReference type="Gene3D" id="1.20.1250.20">
    <property type="entry name" value="MFS general substrate transporter like domains"/>
    <property type="match status" value="1"/>
</dbReference>
<dbReference type="CDD" id="cd17393">
    <property type="entry name" value="MFS_MosC_like"/>
    <property type="match status" value="1"/>
</dbReference>
<keyword evidence="3 6" id="KW-1133">Transmembrane helix</keyword>
<dbReference type="PANTHER" id="PTHR23514">
    <property type="entry name" value="BYPASS OF STOP CODON PROTEIN 6"/>
    <property type="match status" value="1"/>
</dbReference>
<evidence type="ECO:0000256" key="3">
    <source>
        <dbReference type="ARBA" id="ARBA00022989"/>
    </source>
</evidence>
<feature type="transmembrane region" description="Helical" evidence="6">
    <location>
        <begin position="99"/>
        <end position="119"/>
    </location>
</feature>
<feature type="compositionally biased region" description="Gly residues" evidence="5">
    <location>
        <begin position="392"/>
        <end position="404"/>
    </location>
</feature>
<feature type="transmembrane region" description="Helical" evidence="6">
    <location>
        <begin position="366"/>
        <end position="384"/>
    </location>
</feature>
<feature type="region of interest" description="Disordered" evidence="5">
    <location>
        <begin position="392"/>
        <end position="424"/>
    </location>
</feature>
<feature type="transmembrane region" description="Helical" evidence="6">
    <location>
        <begin position="166"/>
        <end position="187"/>
    </location>
</feature>
<dbReference type="InterPro" id="IPR051788">
    <property type="entry name" value="MFS_Transporter"/>
</dbReference>
<evidence type="ECO:0000313" key="9">
    <source>
        <dbReference type="Proteomes" id="UP001500751"/>
    </source>
</evidence>
<evidence type="ECO:0000256" key="5">
    <source>
        <dbReference type="SAM" id="MobiDB-lite"/>
    </source>
</evidence>
<feature type="transmembrane region" description="Helical" evidence="6">
    <location>
        <begin position="302"/>
        <end position="320"/>
    </location>
</feature>
<accession>A0ABN2UD26</accession>
<dbReference type="InterPro" id="IPR036259">
    <property type="entry name" value="MFS_trans_sf"/>
</dbReference>
<feature type="domain" description="Major facilitator superfamily (MFS) profile" evidence="7">
    <location>
        <begin position="211"/>
        <end position="424"/>
    </location>
</feature>
<evidence type="ECO:0000256" key="1">
    <source>
        <dbReference type="ARBA" id="ARBA00004651"/>
    </source>
</evidence>
<keyword evidence="4 6" id="KW-0472">Membrane</keyword>
<dbReference type="Pfam" id="PF07690">
    <property type="entry name" value="MFS_1"/>
    <property type="match status" value="1"/>
</dbReference>
<protein>
    <submittedName>
        <fullName evidence="8">MFS transporter</fullName>
    </submittedName>
</protein>
<dbReference type="RefSeq" id="WP_344667103.1">
    <property type="nucleotide sequence ID" value="NZ_BAAAQN010000021.1"/>
</dbReference>
<name>A0ABN2UD26_9ACTN</name>
<organism evidence="8 9">
    <name type="scientific">Catenulispora yoronensis</name>
    <dbReference type="NCBI Taxonomy" id="450799"/>
    <lineage>
        <taxon>Bacteria</taxon>
        <taxon>Bacillati</taxon>
        <taxon>Actinomycetota</taxon>
        <taxon>Actinomycetes</taxon>
        <taxon>Catenulisporales</taxon>
        <taxon>Catenulisporaceae</taxon>
        <taxon>Catenulispora</taxon>
    </lineage>
</organism>
<proteinExistence type="predicted"/>
<dbReference type="SUPFAM" id="SSF103473">
    <property type="entry name" value="MFS general substrate transporter"/>
    <property type="match status" value="1"/>
</dbReference>